<evidence type="ECO:0000313" key="2">
    <source>
        <dbReference type="Proteomes" id="UP000280598"/>
    </source>
</evidence>
<proteinExistence type="predicted"/>
<sequence length="136" mass="14574">MEQPPAYIPSPRSIEGLRAQILANGSLLRPKSDPHHSGRSSGDHIELVVAKLTAAAATKPGAPAATASGAPTADKHYALLVQRTYSKKDVGIILKGEPRDSVEEALQWILERTETQIHEMVSRYGRTSSGDGCCVM</sequence>
<protein>
    <submittedName>
        <fullName evidence="1">Uncharacterized protein</fullName>
    </submittedName>
</protein>
<accession>A0A3M7GQ38</accession>
<dbReference type="EMBL" id="QWIS01000177">
    <property type="protein sequence ID" value="RMZ02887.1"/>
    <property type="molecule type" value="Genomic_DNA"/>
</dbReference>
<reference evidence="1 2" key="1">
    <citation type="journal article" date="2018" name="BMC Genomics">
        <title>Genomic evidence for intraspecific hybridization in a clonal and extremely halotolerant yeast.</title>
        <authorList>
            <person name="Gostincar C."/>
            <person name="Stajich J.E."/>
            <person name="Zupancic J."/>
            <person name="Zalar P."/>
            <person name="Gunde-Cimerman N."/>
        </authorList>
    </citation>
    <scope>NUCLEOTIDE SEQUENCE [LARGE SCALE GENOMIC DNA]</scope>
    <source>
        <strain evidence="1 2">EXF-562</strain>
    </source>
</reference>
<dbReference type="AlphaFoldDB" id="A0A3M7GQ38"/>
<evidence type="ECO:0000313" key="1">
    <source>
        <dbReference type="EMBL" id="RMZ02887.1"/>
    </source>
</evidence>
<dbReference type="Proteomes" id="UP000280598">
    <property type="component" value="Unassembled WGS sequence"/>
</dbReference>
<name>A0A3M7GQ38_HORWE</name>
<comment type="caution">
    <text evidence="1">The sequence shown here is derived from an EMBL/GenBank/DDBJ whole genome shotgun (WGS) entry which is preliminary data.</text>
</comment>
<organism evidence="1 2">
    <name type="scientific">Hortaea werneckii</name>
    <name type="common">Black yeast</name>
    <name type="synonym">Cladosporium werneckii</name>
    <dbReference type="NCBI Taxonomy" id="91943"/>
    <lineage>
        <taxon>Eukaryota</taxon>
        <taxon>Fungi</taxon>
        <taxon>Dikarya</taxon>
        <taxon>Ascomycota</taxon>
        <taxon>Pezizomycotina</taxon>
        <taxon>Dothideomycetes</taxon>
        <taxon>Dothideomycetidae</taxon>
        <taxon>Mycosphaerellales</taxon>
        <taxon>Teratosphaeriaceae</taxon>
        <taxon>Hortaea</taxon>
    </lineage>
</organism>
<gene>
    <name evidence="1" type="ORF">D0860_07046</name>
</gene>